<keyword evidence="4" id="KW-0325">Glycoprotein</keyword>
<dbReference type="EMBL" id="CABPRJ010001922">
    <property type="protein sequence ID" value="VVC41624.1"/>
    <property type="molecule type" value="Genomic_DNA"/>
</dbReference>
<reference evidence="7 8" key="1">
    <citation type="submission" date="2019-08" db="EMBL/GenBank/DDBJ databases">
        <authorList>
            <person name="Alioto T."/>
            <person name="Alioto T."/>
            <person name="Gomez Garrido J."/>
        </authorList>
    </citation>
    <scope>NUCLEOTIDE SEQUENCE [LARGE SCALE GENOMIC DNA]</scope>
</reference>
<dbReference type="AlphaFoldDB" id="A0A5E4NAA3"/>
<evidence type="ECO:0000256" key="2">
    <source>
        <dbReference type="ARBA" id="ARBA00022487"/>
    </source>
</evidence>
<sequence>MIVHCWITEMNIIALWSCVVFAVDMFISVGCQPVFLKTKNGVIKGRILKSRDGRPYHSYTGIPYAKPPIQRLRFMPPESAEPWNGTWDATKEPNICIQEGYVDGYEDCLYLNVYAPETDKKRLPVIFWIHGGGFTWGHSGSGLFGPAYFMDKDVVLVTINYRLGILGFLSTEDDVLPGNYGMKDQVLALRWVRENIITFNGDPDQVTICGGSAGSASVGFHMLSPMSKGLFHKAILQSGSPVCIWANCPSGVSRKRAYSVATIAGCNFNNSEDILNCLRILPAKYLQSEMHTKLFTWLKYPAILFSPVVENCKSRQEAFLCHHPIYDFQQESFVPAIIGMNSAEGGLMAIPLYNRTSLLYTEFSEDFNRLWPIISGYNFYVTPENIHKIVDKIRKKYYPSGSINDDSHSETVKMFTDSIFTKCVFEMAYQLSSPVYGYIYNYQNEFSHNKIYGSCDKPLGVTHGDEMNSLFKMNDLNPIELNEEDLKVSKLMINIWYKFVSTDIPTVDGLENSTPWSKFTQSDQSIMYVDSDRPVLIKNPYVDVYEFWKKLPITSIKKKL</sequence>
<evidence type="ECO:0000313" key="8">
    <source>
        <dbReference type="Proteomes" id="UP000325440"/>
    </source>
</evidence>
<name>A0A5E4NAA3_9HEMI</name>
<keyword evidence="3 7" id="KW-0378">Hydrolase</keyword>
<dbReference type="SUPFAM" id="SSF53474">
    <property type="entry name" value="alpha/beta-Hydrolases"/>
    <property type="match status" value="1"/>
</dbReference>
<dbReference type="GO" id="GO:0052689">
    <property type="term" value="F:carboxylic ester hydrolase activity"/>
    <property type="evidence" value="ECO:0007669"/>
    <property type="project" value="UniProtKB-KW"/>
</dbReference>
<keyword evidence="5" id="KW-0812">Transmembrane</keyword>
<dbReference type="InterPro" id="IPR029058">
    <property type="entry name" value="AB_hydrolase_fold"/>
</dbReference>
<gene>
    <name evidence="7" type="ORF">CINCED_3A019079</name>
</gene>
<dbReference type="PROSITE" id="PS00941">
    <property type="entry name" value="CARBOXYLESTERASE_B_2"/>
    <property type="match status" value="1"/>
</dbReference>
<dbReference type="PANTHER" id="PTHR43142">
    <property type="entry name" value="CARBOXYLIC ESTER HYDROLASE"/>
    <property type="match status" value="1"/>
</dbReference>
<feature type="domain" description="Carboxylesterase type B" evidence="6">
    <location>
        <begin position="35"/>
        <end position="534"/>
    </location>
</feature>
<proteinExistence type="inferred from homology"/>
<accession>A0A5E4NAA3</accession>
<comment type="similarity">
    <text evidence="1">Belongs to the type-B carboxylesterase/lipase family.</text>
</comment>
<protein>
    <submittedName>
        <fullName evidence="7">Carboxylesterase type B, conserved site,Carboxylesterase, type B,Alpha/Beta hydrolase fold</fullName>
    </submittedName>
</protein>
<evidence type="ECO:0000256" key="4">
    <source>
        <dbReference type="ARBA" id="ARBA00023180"/>
    </source>
</evidence>
<keyword evidence="5" id="KW-0472">Membrane</keyword>
<evidence type="ECO:0000256" key="1">
    <source>
        <dbReference type="ARBA" id="ARBA00005964"/>
    </source>
</evidence>
<keyword evidence="2" id="KW-0719">Serine esterase</keyword>
<organism evidence="7 8">
    <name type="scientific">Cinara cedri</name>
    <dbReference type="NCBI Taxonomy" id="506608"/>
    <lineage>
        <taxon>Eukaryota</taxon>
        <taxon>Metazoa</taxon>
        <taxon>Ecdysozoa</taxon>
        <taxon>Arthropoda</taxon>
        <taxon>Hexapoda</taxon>
        <taxon>Insecta</taxon>
        <taxon>Pterygota</taxon>
        <taxon>Neoptera</taxon>
        <taxon>Paraneoptera</taxon>
        <taxon>Hemiptera</taxon>
        <taxon>Sternorrhyncha</taxon>
        <taxon>Aphidomorpha</taxon>
        <taxon>Aphidoidea</taxon>
        <taxon>Aphididae</taxon>
        <taxon>Lachninae</taxon>
        <taxon>Cinara</taxon>
    </lineage>
</organism>
<evidence type="ECO:0000256" key="5">
    <source>
        <dbReference type="SAM" id="Phobius"/>
    </source>
</evidence>
<evidence type="ECO:0000313" key="7">
    <source>
        <dbReference type="EMBL" id="VVC41624.1"/>
    </source>
</evidence>
<dbReference type="InterPro" id="IPR002018">
    <property type="entry name" value="CarbesteraseB"/>
</dbReference>
<evidence type="ECO:0000256" key="3">
    <source>
        <dbReference type="ARBA" id="ARBA00022801"/>
    </source>
</evidence>
<dbReference type="OrthoDB" id="8174896at2759"/>
<dbReference type="InterPro" id="IPR019819">
    <property type="entry name" value="Carboxylesterase_B_CS"/>
</dbReference>
<dbReference type="Proteomes" id="UP000325440">
    <property type="component" value="Unassembled WGS sequence"/>
</dbReference>
<dbReference type="PANTHER" id="PTHR43142:SF1">
    <property type="entry name" value="CARBOXYLIC ESTER HYDROLASE"/>
    <property type="match status" value="1"/>
</dbReference>
<keyword evidence="8" id="KW-1185">Reference proteome</keyword>
<dbReference type="Pfam" id="PF00135">
    <property type="entry name" value="COesterase"/>
    <property type="match status" value="1"/>
</dbReference>
<dbReference type="Gene3D" id="3.40.50.1820">
    <property type="entry name" value="alpha/beta hydrolase"/>
    <property type="match status" value="1"/>
</dbReference>
<keyword evidence="5" id="KW-1133">Transmembrane helix</keyword>
<feature type="transmembrane region" description="Helical" evidence="5">
    <location>
        <begin position="12"/>
        <end position="30"/>
    </location>
</feature>
<evidence type="ECO:0000259" key="6">
    <source>
        <dbReference type="Pfam" id="PF00135"/>
    </source>
</evidence>